<keyword evidence="2" id="KW-1185">Reference proteome</keyword>
<dbReference type="RefSeq" id="XP_016626217.1">
    <property type="nucleotide sequence ID" value="XM_016782665.1"/>
</dbReference>
<evidence type="ECO:0000313" key="2">
    <source>
        <dbReference type="Proteomes" id="UP000053411"/>
    </source>
</evidence>
<dbReference type="VEuPathDB" id="FungiDB:Z520_12178"/>
<sequence>MMRWLAAERIKAHIGPLHARLRTYSTLFLFACIGPTAASVSFTPYDTIEQGQKWAAAFSSVVEITSEKGLATYLVINTVKHMQEKDS</sequence>
<evidence type="ECO:0000313" key="1">
    <source>
        <dbReference type="EMBL" id="KIX92094.1"/>
    </source>
</evidence>
<proteinExistence type="predicted"/>
<gene>
    <name evidence="1" type="ORF">Z520_12178</name>
</gene>
<dbReference type="Proteomes" id="UP000053411">
    <property type="component" value="Unassembled WGS sequence"/>
</dbReference>
<dbReference type="AlphaFoldDB" id="A0A0D2JNM5"/>
<reference evidence="1 2" key="1">
    <citation type="submission" date="2015-01" db="EMBL/GenBank/DDBJ databases">
        <title>The Genome Sequence of Fonsecaea multimorphosa CBS 102226.</title>
        <authorList>
            <consortium name="The Broad Institute Genomics Platform"/>
            <person name="Cuomo C."/>
            <person name="de Hoog S."/>
            <person name="Gorbushina A."/>
            <person name="Stielow B."/>
            <person name="Teixiera M."/>
            <person name="Abouelleil A."/>
            <person name="Chapman S.B."/>
            <person name="Priest M."/>
            <person name="Young S.K."/>
            <person name="Wortman J."/>
            <person name="Nusbaum C."/>
            <person name="Birren B."/>
        </authorList>
    </citation>
    <scope>NUCLEOTIDE SEQUENCE [LARGE SCALE GENOMIC DNA]</scope>
    <source>
        <strain evidence="1 2">CBS 102226</strain>
    </source>
</reference>
<organism evidence="1 2">
    <name type="scientific">Fonsecaea multimorphosa CBS 102226</name>
    <dbReference type="NCBI Taxonomy" id="1442371"/>
    <lineage>
        <taxon>Eukaryota</taxon>
        <taxon>Fungi</taxon>
        <taxon>Dikarya</taxon>
        <taxon>Ascomycota</taxon>
        <taxon>Pezizomycotina</taxon>
        <taxon>Eurotiomycetes</taxon>
        <taxon>Chaetothyriomycetidae</taxon>
        <taxon>Chaetothyriales</taxon>
        <taxon>Herpotrichiellaceae</taxon>
        <taxon>Fonsecaea</taxon>
    </lineage>
</organism>
<protein>
    <submittedName>
        <fullName evidence="1">Uncharacterized protein</fullName>
    </submittedName>
</protein>
<accession>A0A0D2JNM5</accession>
<dbReference type="EMBL" id="KN848110">
    <property type="protein sequence ID" value="KIX92094.1"/>
    <property type="molecule type" value="Genomic_DNA"/>
</dbReference>
<dbReference type="GeneID" id="27717924"/>
<name>A0A0D2JNM5_9EURO</name>